<evidence type="ECO:0000256" key="1">
    <source>
        <dbReference type="ARBA" id="ARBA00004141"/>
    </source>
</evidence>
<dbReference type="PANTHER" id="PTHR11048">
    <property type="entry name" value="PRENYLTRANSFERASES"/>
    <property type="match status" value="1"/>
</dbReference>
<keyword evidence="7" id="KW-0808">Transferase</keyword>
<dbReference type="GO" id="GO:0009247">
    <property type="term" value="P:glycolipid biosynthetic process"/>
    <property type="evidence" value="ECO:0007669"/>
    <property type="project" value="TreeGrafter"/>
</dbReference>
<comment type="subcellular location">
    <subcellularLocation>
        <location evidence="1">Membrane</location>
        <topology evidence="1">Multi-pass membrane protein</topology>
    </subcellularLocation>
</comment>
<evidence type="ECO:0000256" key="2">
    <source>
        <dbReference type="ARBA" id="ARBA00022475"/>
    </source>
</evidence>
<reference evidence="7" key="1">
    <citation type="submission" date="2016-08" db="EMBL/GenBank/DDBJ databases">
        <authorList>
            <person name="Seilhamer J.J."/>
        </authorList>
    </citation>
    <scope>NUCLEOTIDE SEQUENCE</scope>
    <source>
        <strain evidence="7">86</strain>
    </source>
</reference>
<accession>A0A212LNA8</accession>
<dbReference type="CDD" id="cd07519">
    <property type="entry name" value="HAD_PTase"/>
    <property type="match status" value="1"/>
</dbReference>
<dbReference type="RefSeq" id="WP_288198312.1">
    <property type="nucleotide sequence ID" value="NZ_LT608334.1"/>
</dbReference>
<dbReference type="InterPro" id="IPR044878">
    <property type="entry name" value="UbiA_sf"/>
</dbReference>
<protein>
    <submittedName>
        <fullName evidence="7">UbiA prenyltransferase</fullName>
    </submittedName>
</protein>
<name>A0A212LNA8_9HYPH</name>
<evidence type="ECO:0000256" key="4">
    <source>
        <dbReference type="ARBA" id="ARBA00022989"/>
    </source>
</evidence>
<keyword evidence="2" id="KW-1003">Cell membrane</keyword>
<keyword evidence="5 6" id="KW-0472">Membrane</keyword>
<evidence type="ECO:0000256" key="6">
    <source>
        <dbReference type="SAM" id="Phobius"/>
    </source>
</evidence>
<feature type="transmembrane region" description="Helical" evidence="6">
    <location>
        <begin position="268"/>
        <end position="290"/>
    </location>
</feature>
<dbReference type="EMBL" id="FMJD01000013">
    <property type="protein sequence ID" value="SCM78929.1"/>
    <property type="molecule type" value="Genomic_DNA"/>
</dbReference>
<feature type="transmembrane region" description="Helical" evidence="6">
    <location>
        <begin position="323"/>
        <end position="345"/>
    </location>
</feature>
<feature type="transmembrane region" description="Helical" evidence="6">
    <location>
        <begin position="428"/>
        <end position="446"/>
    </location>
</feature>
<dbReference type="GO" id="GO:0016765">
    <property type="term" value="F:transferase activity, transferring alkyl or aryl (other than methyl) groups"/>
    <property type="evidence" value="ECO:0007669"/>
    <property type="project" value="InterPro"/>
</dbReference>
<feature type="transmembrane region" description="Helical" evidence="6">
    <location>
        <begin position="351"/>
        <end position="370"/>
    </location>
</feature>
<proteinExistence type="predicted"/>
<dbReference type="Pfam" id="PF12710">
    <property type="entry name" value="HAD"/>
    <property type="match status" value="1"/>
</dbReference>
<gene>
    <name evidence="7" type="ORF">KL86PLE_90150</name>
</gene>
<evidence type="ECO:0000256" key="3">
    <source>
        <dbReference type="ARBA" id="ARBA00022692"/>
    </source>
</evidence>
<keyword evidence="4 6" id="KW-1133">Transmembrane helix</keyword>
<feature type="transmembrane region" description="Helical" evidence="6">
    <location>
        <begin position="228"/>
        <end position="248"/>
    </location>
</feature>
<evidence type="ECO:0000313" key="7">
    <source>
        <dbReference type="EMBL" id="SCM78929.1"/>
    </source>
</evidence>
<dbReference type="CDD" id="cd13963">
    <property type="entry name" value="PT_UbiA_2"/>
    <property type="match status" value="1"/>
</dbReference>
<dbReference type="Pfam" id="PF01040">
    <property type="entry name" value="UbiA"/>
    <property type="match status" value="1"/>
</dbReference>
<feature type="transmembrane region" description="Helical" evidence="6">
    <location>
        <begin position="296"/>
        <end position="316"/>
    </location>
</feature>
<dbReference type="InterPro" id="IPR000537">
    <property type="entry name" value="UbiA_prenyltransferase"/>
</dbReference>
<dbReference type="Gene3D" id="1.10.357.140">
    <property type="entry name" value="UbiA prenyltransferase"/>
    <property type="match status" value="1"/>
</dbReference>
<feature type="transmembrane region" description="Helical" evidence="6">
    <location>
        <begin position="395"/>
        <end position="416"/>
    </location>
</feature>
<dbReference type="GO" id="GO:0005886">
    <property type="term" value="C:plasma membrane"/>
    <property type="evidence" value="ECO:0007669"/>
    <property type="project" value="TreeGrafter"/>
</dbReference>
<feature type="transmembrane region" description="Helical" evidence="6">
    <location>
        <begin position="466"/>
        <end position="482"/>
    </location>
</feature>
<dbReference type="Gene3D" id="3.40.50.1000">
    <property type="entry name" value="HAD superfamily/HAD-like"/>
    <property type="match status" value="1"/>
</dbReference>
<dbReference type="InterPro" id="IPR023214">
    <property type="entry name" value="HAD_sf"/>
</dbReference>
<dbReference type="NCBIfam" id="NF006088">
    <property type="entry name" value="PRK08238.1"/>
    <property type="match status" value="1"/>
</dbReference>
<sequence>MDTLVSVIPVEAGSVPLVVDLDGTLIRTDLLVESGAAYLGTAPHMAGHLVRALGRGKAALKAHVAAKVAIDAAGLPYDPSVIELIEAARAEGRQVYLASASHENYVKAVADHLGLFDGWFATNAEVNLSSETKANLLVQRFGEHGFDYVGNDRADLPIWSRARRAIVVRASPKIVRAARAAQPSVEVVERDGRRLKHWAKLLRLHQWAKNGLLFVPLLAAQRFDVTSILLAIAAFFAFSLTSSAIYVVNDLVDIDADRRHPTKRKRPLAAGTVPILEAIVAPPILIAIALVSGFAISLWFGVALCLYLVTTTAYTFSLKRKMAIDVVVLAGLYTLRVLAGAAAISVPVSEWLLAFSMFIFTSLALIKRYIELAARIDADLPDATNRGYRKTDLDIVAALAAAAGFNAVTVFALYVSSGTVHQLYSRPQVLWLVCPILLYWLARALMLAHRRHMDDDPIAFALGDRHSYVALGLIGAIFVAAAL</sequence>
<dbReference type="InterPro" id="IPR039653">
    <property type="entry name" value="Prenyltransferase"/>
</dbReference>
<organism evidence="7">
    <name type="scientific">uncultured Pleomorphomonas sp</name>
    <dbReference type="NCBI Taxonomy" id="442121"/>
    <lineage>
        <taxon>Bacteria</taxon>
        <taxon>Pseudomonadati</taxon>
        <taxon>Pseudomonadota</taxon>
        <taxon>Alphaproteobacteria</taxon>
        <taxon>Hyphomicrobiales</taxon>
        <taxon>Pleomorphomonadaceae</taxon>
        <taxon>Pleomorphomonas</taxon>
        <taxon>environmental samples</taxon>
    </lineage>
</organism>
<evidence type="ECO:0000256" key="5">
    <source>
        <dbReference type="ARBA" id="ARBA00023136"/>
    </source>
</evidence>
<dbReference type="SUPFAM" id="SSF56784">
    <property type="entry name" value="HAD-like"/>
    <property type="match status" value="1"/>
</dbReference>
<dbReference type="PANTHER" id="PTHR11048:SF5">
    <property type="entry name" value="DECAPRENYL-PHOSPHATE PHOSPHORIBOSYLTRANSFERASE"/>
    <property type="match status" value="1"/>
</dbReference>
<dbReference type="AlphaFoldDB" id="A0A212LNA8"/>
<dbReference type="InterPro" id="IPR036412">
    <property type="entry name" value="HAD-like_sf"/>
</dbReference>
<keyword evidence="3 6" id="KW-0812">Transmembrane</keyword>